<organism evidence="1">
    <name type="scientific">marine sediment metagenome</name>
    <dbReference type="NCBI Taxonomy" id="412755"/>
    <lineage>
        <taxon>unclassified sequences</taxon>
        <taxon>metagenomes</taxon>
        <taxon>ecological metagenomes</taxon>
    </lineage>
</organism>
<evidence type="ECO:0000313" key="1">
    <source>
        <dbReference type="EMBL" id="KKL75004.1"/>
    </source>
</evidence>
<proteinExistence type="predicted"/>
<dbReference type="AlphaFoldDB" id="A0A0F9ELS6"/>
<reference evidence="1" key="1">
    <citation type="journal article" date="2015" name="Nature">
        <title>Complex archaea that bridge the gap between prokaryotes and eukaryotes.</title>
        <authorList>
            <person name="Spang A."/>
            <person name="Saw J.H."/>
            <person name="Jorgensen S.L."/>
            <person name="Zaremba-Niedzwiedzka K."/>
            <person name="Martijn J."/>
            <person name="Lind A.E."/>
            <person name="van Eijk R."/>
            <person name="Schleper C."/>
            <person name="Guy L."/>
            <person name="Ettema T.J."/>
        </authorList>
    </citation>
    <scope>NUCLEOTIDE SEQUENCE</scope>
</reference>
<dbReference type="EMBL" id="LAZR01024478">
    <property type="protein sequence ID" value="KKL75004.1"/>
    <property type="molecule type" value="Genomic_DNA"/>
</dbReference>
<sequence length="168" mass="19024">MSTETKVEAMNGRSFLIHATCWRCADAVHLCGPDSVPICTEHGLLKGIPMKTKKPKFIIKDSGKRQEFASGMVRDTQDNKADFTRILDGPMFDRWVTHLTKGEAKYPDVTPGIPNWTLANSKLELARFRKSAFRHIRQWLRGDTDEDHAAAVFFNVNGAEYVKSKLDK</sequence>
<accession>A0A0F9ELS6</accession>
<comment type="caution">
    <text evidence="1">The sequence shown here is derived from an EMBL/GenBank/DDBJ whole genome shotgun (WGS) entry which is preliminary data.</text>
</comment>
<protein>
    <submittedName>
        <fullName evidence="1">Uncharacterized protein</fullName>
    </submittedName>
</protein>
<name>A0A0F9ELS6_9ZZZZ</name>
<gene>
    <name evidence="1" type="ORF">LCGC14_2059200</name>
</gene>